<reference evidence="1" key="1">
    <citation type="journal article" date="2021" name="bioRxiv">
        <title>Whole Genome Assembly and Annotation of Northern Wild Rice, Zizania palustris L., Supports a Whole Genome Duplication in the Zizania Genus.</title>
        <authorList>
            <person name="Haas M."/>
            <person name="Kono T."/>
            <person name="Macchietto M."/>
            <person name="Millas R."/>
            <person name="McGilp L."/>
            <person name="Shao M."/>
            <person name="Duquette J."/>
            <person name="Hirsch C.N."/>
            <person name="Kimball J."/>
        </authorList>
    </citation>
    <scope>NUCLEOTIDE SEQUENCE</scope>
    <source>
        <tissue evidence="1">Fresh leaf tissue</tissue>
    </source>
</reference>
<evidence type="ECO:0000313" key="1">
    <source>
        <dbReference type="EMBL" id="KAG8048198.1"/>
    </source>
</evidence>
<comment type="caution">
    <text evidence="1">The sequence shown here is derived from an EMBL/GenBank/DDBJ whole genome shotgun (WGS) entry which is preliminary data.</text>
</comment>
<organism evidence="1 2">
    <name type="scientific">Zizania palustris</name>
    <name type="common">Northern wild rice</name>
    <dbReference type="NCBI Taxonomy" id="103762"/>
    <lineage>
        <taxon>Eukaryota</taxon>
        <taxon>Viridiplantae</taxon>
        <taxon>Streptophyta</taxon>
        <taxon>Embryophyta</taxon>
        <taxon>Tracheophyta</taxon>
        <taxon>Spermatophyta</taxon>
        <taxon>Magnoliopsida</taxon>
        <taxon>Liliopsida</taxon>
        <taxon>Poales</taxon>
        <taxon>Poaceae</taxon>
        <taxon>BOP clade</taxon>
        <taxon>Oryzoideae</taxon>
        <taxon>Oryzeae</taxon>
        <taxon>Zizaniinae</taxon>
        <taxon>Zizania</taxon>
    </lineage>
</organism>
<proteinExistence type="predicted"/>
<evidence type="ECO:0000313" key="2">
    <source>
        <dbReference type="Proteomes" id="UP000729402"/>
    </source>
</evidence>
<reference evidence="1" key="2">
    <citation type="submission" date="2021-02" db="EMBL/GenBank/DDBJ databases">
        <authorList>
            <person name="Kimball J.A."/>
            <person name="Haas M.W."/>
            <person name="Macchietto M."/>
            <person name="Kono T."/>
            <person name="Duquette J."/>
            <person name="Shao M."/>
        </authorList>
    </citation>
    <scope>NUCLEOTIDE SEQUENCE</scope>
    <source>
        <tissue evidence="1">Fresh leaf tissue</tissue>
    </source>
</reference>
<protein>
    <submittedName>
        <fullName evidence="1">Uncharacterized protein</fullName>
    </submittedName>
</protein>
<dbReference type="Proteomes" id="UP000729402">
    <property type="component" value="Unassembled WGS sequence"/>
</dbReference>
<keyword evidence="2" id="KW-1185">Reference proteome</keyword>
<name>A0A8J5VI23_ZIZPA</name>
<gene>
    <name evidence="1" type="ORF">GUJ93_ZPchr0008g12816</name>
</gene>
<accession>A0A8J5VI23</accession>
<sequence>MDISAGVAPPTGSWFQNFFAVPRLRWVSELLVTGYLLVKLSLNHRFCTPADLRPIVYCSGPSMVLLSEIVQTFILADFCYYYVRSLVGGQMGASTSVWSSGGARVKLKGVHRFKRF</sequence>
<dbReference type="EMBL" id="JAAALK010000290">
    <property type="protein sequence ID" value="KAG8048198.1"/>
    <property type="molecule type" value="Genomic_DNA"/>
</dbReference>
<dbReference type="AlphaFoldDB" id="A0A8J5VI23"/>